<dbReference type="Proteomes" id="UP001558652">
    <property type="component" value="Unassembled WGS sequence"/>
</dbReference>
<dbReference type="AlphaFoldDB" id="A0ABD0YGA5"/>
<evidence type="ECO:0000313" key="1">
    <source>
        <dbReference type="EMBL" id="KAL1114944.1"/>
    </source>
</evidence>
<protein>
    <submittedName>
        <fullName evidence="1">Uncharacterized protein</fullName>
    </submittedName>
</protein>
<dbReference type="EMBL" id="JBFDAA010000021">
    <property type="protein sequence ID" value="KAL1114944.1"/>
    <property type="molecule type" value="Genomic_DNA"/>
</dbReference>
<accession>A0ABD0YGA5</accession>
<name>A0ABD0YGA5_9HEMI</name>
<sequence length="398" mass="47882">MMEINLKKKYRLNTSFLENHFLELLPRERRSTVRTSHELALEAENRFRQAYERYENMRTRCLKAMGVEEDFFGGYRSFLIELLIPIINRVEKKIARRGPEFLEVKDFLRRRVGPVNYDHFLTDEPLGVYEISDDSSMEEFVHNEFSDGSVGSYWQTEEVDVWDIKRKATVEVRKRLRYEVKKNLADYKSDESISTDSEDWFATQLVKWHQYLNKEWREMKDRKAFDKAQARRLRKESWLRDLRRRASRKPPIKTILVRMPGNVNAIKDLADPRLELIRDRYFEMFDETLDETIDETFHNAFDKTCVGMFDDMFDVMFDEISGESSEDYISLTGQHAEKCYPYDVSTPTSEEEFDHSETWTPWEQQMLLLDTVKFQPIETFIIWLNYKRFRNILIRRSS</sequence>
<proteinExistence type="predicted"/>
<gene>
    <name evidence="1" type="ORF">AAG570_007767</name>
</gene>
<comment type="caution">
    <text evidence="1">The sequence shown here is derived from an EMBL/GenBank/DDBJ whole genome shotgun (WGS) entry which is preliminary data.</text>
</comment>
<reference evidence="1 2" key="1">
    <citation type="submission" date="2024-07" db="EMBL/GenBank/DDBJ databases">
        <title>Chromosome-level genome assembly of the water stick insect Ranatra chinensis (Heteroptera: Nepidae).</title>
        <authorList>
            <person name="Liu X."/>
        </authorList>
    </citation>
    <scope>NUCLEOTIDE SEQUENCE [LARGE SCALE GENOMIC DNA]</scope>
    <source>
        <strain evidence="1">Cailab_2021Rc</strain>
        <tissue evidence="1">Muscle</tissue>
    </source>
</reference>
<keyword evidence="2" id="KW-1185">Reference proteome</keyword>
<organism evidence="1 2">
    <name type="scientific">Ranatra chinensis</name>
    <dbReference type="NCBI Taxonomy" id="642074"/>
    <lineage>
        <taxon>Eukaryota</taxon>
        <taxon>Metazoa</taxon>
        <taxon>Ecdysozoa</taxon>
        <taxon>Arthropoda</taxon>
        <taxon>Hexapoda</taxon>
        <taxon>Insecta</taxon>
        <taxon>Pterygota</taxon>
        <taxon>Neoptera</taxon>
        <taxon>Paraneoptera</taxon>
        <taxon>Hemiptera</taxon>
        <taxon>Heteroptera</taxon>
        <taxon>Panheteroptera</taxon>
        <taxon>Nepomorpha</taxon>
        <taxon>Nepidae</taxon>
        <taxon>Ranatrinae</taxon>
        <taxon>Ranatra</taxon>
    </lineage>
</organism>
<evidence type="ECO:0000313" key="2">
    <source>
        <dbReference type="Proteomes" id="UP001558652"/>
    </source>
</evidence>